<dbReference type="EMBL" id="NHRY01000258">
    <property type="protein sequence ID" value="PPQ27427.1"/>
    <property type="molecule type" value="Genomic_DNA"/>
</dbReference>
<evidence type="ECO:0000256" key="1">
    <source>
        <dbReference type="SAM" id="Phobius"/>
    </source>
</evidence>
<gene>
    <name evidence="2" type="ORF">CCS01_27115</name>
</gene>
<comment type="caution">
    <text evidence="2">The sequence shown here is derived from an EMBL/GenBank/DDBJ whole genome shotgun (WGS) entry which is preliminary data.</text>
</comment>
<feature type="transmembrane region" description="Helical" evidence="1">
    <location>
        <begin position="20"/>
        <end position="40"/>
    </location>
</feature>
<dbReference type="AlphaFoldDB" id="A0A2S6MYI9"/>
<keyword evidence="3" id="KW-1185">Reference proteome</keyword>
<keyword evidence="1" id="KW-1133">Transmembrane helix</keyword>
<feature type="transmembrane region" description="Helical" evidence="1">
    <location>
        <begin position="70"/>
        <end position="96"/>
    </location>
</feature>
<organism evidence="2 3">
    <name type="scientific">Rhodopila globiformis</name>
    <name type="common">Rhodopseudomonas globiformis</name>
    <dbReference type="NCBI Taxonomy" id="1071"/>
    <lineage>
        <taxon>Bacteria</taxon>
        <taxon>Pseudomonadati</taxon>
        <taxon>Pseudomonadota</taxon>
        <taxon>Alphaproteobacteria</taxon>
        <taxon>Acetobacterales</taxon>
        <taxon>Acetobacteraceae</taxon>
        <taxon>Rhodopila</taxon>
    </lineage>
</organism>
<feature type="transmembrane region" description="Helical" evidence="1">
    <location>
        <begin position="108"/>
        <end position="130"/>
    </location>
</feature>
<sequence length="332" mass="35782">MLGCAIVAWRHRDLMRSAAWPSLMIAVVLPACLLLGWSSYTASQIPGGEYHIMPLAAWRWSLLPQILHSIFRIMVAKTGLFALIVFIGIRAVLALCARDTLAPSARGVAIVAAVVSAGMIGFLTFTYLAASFSAEEAVAAASFWRYLGEAGPAVMVAVLAVLPLGWLKRMPPRPTAAVLLGVTLMLALATVRLYRTDLTSPVPWLHAVARSVDVQVPPSASLTLLDMTGDGFPVLIQNYDLALSARAPGLPPRTVSRQADVTGISGAKAAQLRFDDADYVWLSEGNADATSLFGTALHRKCSYLLRHEARRFNTVARWPIGYTWSLGDGRLG</sequence>
<accession>A0A2S6MYI9</accession>
<evidence type="ECO:0000313" key="3">
    <source>
        <dbReference type="Proteomes" id="UP000239724"/>
    </source>
</evidence>
<evidence type="ECO:0000313" key="2">
    <source>
        <dbReference type="EMBL" id="PPQ27427.1"/>
    </source>
</evidence>
<protein>
    <submittedName>
        <fullName evidence="2">Uncharacterized protein</fullName>
    </submittedName>
</protein>
<keyword evidence="1" id="KW-0812">Transmembrane</keyword>
<reference evidence="2 3" key="1">
    <citation type="journal article" date="2018" name="Arch. Microbiol.">
        <title>New insights into the metabolic potential of the phototrophic purple bacterium Rhodopila globiformis DSM 161(T) from its draft genome sequence and evidence for a vanadium-dependent nitrogenase.</title>
        <authorList>
            <person name="Imhoff J.F."/>
            <person name="Rahn T."/>
            <person name="Kunzel S."/>
            <person name="Neulinger S.C."/>
        </authorList>
    </citation>
    <scope>NUCLEOTIDE SEQUENCE [LARGE SCALE GENOMIC DNA]</scope>
    <source>
        <strain evidence="2 3">DSM 161</strain>
    </source>
</reference>
<feature type="transmembrane region" description="Helical" evidence="1">
    <location>
        <begin position="150"/>
        <end position="167"/>
    </location>
</feature>
<keyword evidence="1" id="KW-0472">Membrane</keyword>
<name>A0A2S6MYI9_RHOGL</name>
<proteinExistence type="predicted"/>
<feature type="transmembrane region" description="Helical" evidence="1">
    <location>
        <begin position="174"/>
        <end position="194"/>
    </location>
</feature>
<dbReference type="Proteomes" id="UP000239724">
    <property type="component" value="Unassembled WGS sequence"/>
</dbReference>